<dbReference type="SMART" id="SM01043">
    <property type="entry name" value="BTAD"/>
    <property type="match status" value="1"/>
</dbReference>
<protein>
    <submittedName>
        <fullName evidence="7">Winged helix-turn-helix domain-containing protein</fullName>
    </submittedName>
</protein>
<evidence type="ECO:0000256" key="5">
    <source>
        <dbReference type="PROSITE-ProRule" id="PRU01091"/>
    </source>
</evidence>
<feature type="domain" description="OmpR/PhoB-type" evidence="6">
    <location>
        <begin position="1"/>
        <end position="87"/>
    </location>
</feature>
<evidence type="ECO:0000256" key="2">
    <source>
        <dbReference type="ARBA" id="ARBA00023015"/>
    </source>
</evidence>
<keyword evidence="3 5" id="KW-0238">DNA-binding</keyword>
<dbReference type="InterPro" id="IPR011990">
    <property type="entry name" value="TPR-like_helical_dom_sf"/>
</dbReference>
<dbReference type="PANTHER" id="PTHR35807:SF1">
    <property type="entry name" value="TRANSCRIPTIONAL REGULATOR REDD"/>
    <property type="match status" value="1"/>
</dbReference>
<name>A0ABY4YGA6_9MICO</name>
<dbReference type="InterPro" id="IPR027417">
    <property type="entry name" value="P-loop_NTPase"/>
</dbReference>
<dbReference type="InterPro" id="IPR049052">
    <property type="entry name" value="nSTAND1"/>
</dbReference>
<dbReference type="Gene3D" id="1.10.10.10">
    <property type="entry name" value="Winged helix-like DNA-binding domain superfamily/Winged helix DNA-binding domain"/>
    <property type="match status" value="1"/>
</dbReference>
<dbReference type="InterPro" id="IPR005158">
    <property type="entry name" value="BTAD"/>
</dbReference>
<dbReference type="SUPFAM" id="SSF52540">
    <property type="entry name" value="P-loop containing nucleoside triphosphate hydrolases"/>
    <property type="match status" value="1"/>
</dbReference>
<dbReference type="Pfam" id="PF03704">
    <property type="entry name" value="BTAD"/>
    <property type="match status" value="1"/>
</dbReference>
<dbReference type="InterPro" id="IPR051677">
    <property type="entry name" value="AfsR-DnrI-RedD_regulator"/>
</dbReference>
<dbReference type="PANTHER" id="PTHR35807">
    <property type="entry name" value="TRANSCRIPTIONAL REGULATOR REDD-RELATED"/>
    <property type="match status" value="1"/>
</dbReference>
<dbReference type="InterPro" id="IPR036388">
    <property type="entry name" value="WH-like_DNA-bd_sf"/>
</dbReference>
<dbReference type="Proteomes" id="UP001056535">
    <property type="component" value="Chromosome"/>
</dbReference>
<gene>
    <name evidence="7" type="ORF">NF557_14540</name>
</gene>
<sequence>MAAITVLGPVTVDDAGPALSPRDRKVLAVLVARRHQEVSSETLAQALWGEELPASWAKVVQGCVARLRRRLGPEAILTGRSGYRLVVPAEDVDAGRFERLVSRARELAALGHSDQAAYAADEALALWHGSALADLEDWEPGRGEAIRLEELRLLAEELRMTALLASGRHREVLAEAALRVRDQPLREHRWALLARAQYQDGRQAEALGTLRRAREVLAEELGLDPGRELVELEQAVLQQEPGLTVPEAPPSSATCPWPGLAAYDVDDADVFFGRGDEVDDCLQRLARNGFLTVVGPSGSGKSSLVRAGLAAHLRAEGRSVAVIVPALRPVDELAAVVRSRATPVLVVDQFEELFTAGVAEETRAEFIATIVEQVRLRPVVVTLRADRLGEVAAYPDVARALSRTGSICSRPWVARGCAPRSNSQLDGRACCSSRVLSTCSSVTSRASPGRCRCWPTRCGKPGSDGRARH</sequence>
<keyword evidence="8" id="KW-1185">Reference proteome</keyword>
<dbReference type="PROSITE" id="PS51755">
    <property type="entry name" value="OMPR_PHOB"/>
    <property type="match status" value="1"/>
</dbReference>
<dbReference type="Gene3D" id="3.40.50.300">
    <property type="entry name" value="P-loop containing nucleotide triphosphate hydrolases"/>
    <property type="match status" value="1"/>
</dbReference>
<evidence type="ECO:0000313" key="7">
    <source>
        <dbReference type="EMBL" id="USQ75808.1"/>
    </source>
</evidence>
<proteinExistence type="inferred from homology"/>
<accession>A0ABY4YGA6</accession>
<evidence type="ECO:0000313" key="8">
    <source>
        <dbReference type="Proteomes" id="UP001056535"/>
    </source>
</evidence>
<comment type="similarity">
    <text evidence="1">Belongs to the AfsR/DnrI/RedD regulatory family.</text>
</comment>
<keyword evidence="2" id="KW-0805">Transcription regulation</keyword>
<dbReference type="SUPFAM" id="SSF48452">
    <property type="entry name" value="TPR-like"/>
    <property type="match status" value="1"/>
</dbReference>
<dbReference type="Gene3D" id="1.25.40.10">
    <property type="entry name" value="Tetratricopeptide repeat domain"/>
    <property type="match status" value="1"/>
</dbReference>
<feature type="DNA-binding region" description="OmpR/PhoB-type" evidence="5">
    <location>
        <begin position="1"/>
        <end position="87"/>
    </location>
</feature>
<dbReference type="Pfam" id="PF00486">
    <property type="entry name" value="Trans_reg_C"/>
    <property type="match status" value="1"/>
</dbReference>
<evidence type="ECO:0000256" key="3">
    <source>
        <dbReference type="ARBA" id="ARBA00023125"/>
    </source>
</evidence>
<keyword evidence="4" id="KW-0804">Transcription</keyword>
<dbReference type="InterPro" id="IPR001867">
    <property type="entry name" value="OmpR/PhoB-type_DNA-bd"/>
</dbReference>
<dbReference type="SUPFAM" id="SSF46894">
    <property type="entry name" value="C-terminal effector domain of the bipartite response regulators"/>
    <property type="match status" value="1"/>
</dbReference>
<dbReference type="InterPro" id="IPR016032">
    <property type="entry name" value="Sig_transdc_resp-reg_C-effctor"/>
</dbReference>
<evidence type="ECO:0000259" key="6">
    <source>
        <dbReference type="PROSITE" id="PS51755"/>
    </source>
</evidence>
<evidence type="ECO:0000256" key="1">
    <source>
        <dbReference type="ARBA" id="ARBA00005820"/>
    </source>
</evidence>
<dbReference type="SMART" id="SM00862">
    <property type="entry name" value="Trans_reg_C"/>
    <property type="match status" value="1"/>
</dbReference>
<evidence type="ECO:0000256" key="4">
    <source>
        <dbReference type="ARBA" id="ARBA00023163"/>
    </source>
</evidence>
<dbReference type="EMBL" id="CP099490">
    <property type="protein sequence ID" value="USQ75808.1"/>
    <property type="molecule type" value="Genomic_DNA"/>
</dbReference>
<dbReference type="CDD" id="cd15831">
    <property type="entry name" value="BTAD"/>
    <property type="match status" value="1"/>
</dbReference>
<dbReference type="Pfam" id="PF20703">
    <property type="entry name" value="nSTAND1"/>
    <property type="match status" value="1"/>
</dbReference>
<organism evidence="7 8">
    <name type="scientific">Ornithinimicrobium cryptoxanthini</name>
    <dbReference type="NCBI Taxonomy" id="2934161"/>
    <lineage>
        <taxon>Bacteria</taxon>
        <taxon>Bacillati</taxon>
        <taxon>Actinomycetota</taxon>
        <taxon>Actinomycetes</taxon>
        <taxon>Micrococcales</taxon>
        <taxon>Ornithinimicrobiaceae</taxon>
        <taxon>Ornithinimicrobium</taxon>
    </lineage>
</organism>
<reference evidence="7" key="1">
    <citation type="submission" date="2022-06" db="EMBL/GenBank/DDBJ databases">
        <title>Ornithinimicrobium JY.X270.</title>
        <authorList>
            <person name="Huang Y."/>
        </authorList>
    </citation>
    <scope>NUCLEOTIDE SEQUENCE</scope>
    <source>
        <strain evidence="7">JY.X270</strain>
    </source>
</reference>